<dbReference type="InterPro" id="IPR041527">
    <property type="entry name" value="YhcG_N"/>
</dbReference>
<dbReference type="EMBL" id="JBHRWW010000008">
    <property type="protein sequence ID" value="MFC3689190.1"/>
    <property type="molecule type" value="Genomic_DNA"/>
</dbReference>
<proteinExistence type="predicted"/>
<dbReference type="RefSeq" id="WP_340288367.1">
    <property type="nucleotide sequence ID" value="NZ_JBBEOI010000002.1"/>
</dbReference>
<dbReference type="Pfam" id="PF17761">
    <property type="entry name" value="DUF1016_N"/>
    <property type="match status" value="1"/>
</dbReference>
<sequence length="352" mass="39062">MLPAGYGDLLAQVKAEVRTSRVRAVRAANTELVGLYWRLGRLVLARQQADGWGSKVIERLAADLRAEFPGMRGLSRSNFFYMRSFAAAWPQEAIVQQAVGRLPWGHVTVLLDKLDDVEQRDWYAAATVEHGWSRTVLAHQITSGLQQRSGAAPSNFADRLPAVDSDLAQQMLRDPYVFDFLDLTERAGEREVEAALMDRLQAFLLELGHGFAFVGRQWHFEVDGDDFYIDLLFFNWVQSRFVVVELKTGKFVPEHAGKLGFYVAWVEDNLRRRDQHAETVGILLCGDRNERVVRYSLAGATAPMAVAGYDALPPAVRDVVPSTDELADALADAPGFALPGGDVAAAGVQHEH</sequence>
<accession>A0ABV7WHP3</accession>
<dbReference type="InterPro" id="IPR009362">
    <property type="entry name" value="YhcG_C"/>
</dbReference>
<evidence type="ECO:0000259" key="2">
    <source>
        <dbReference type="Pfam" id="PF17761"/>
    </source>
</evidence>
<dbReference type="PANTHER" id="PTHR30547:SF0">
    <property type="entry name" value="BLR8175 PROTEIN"/>
    <property type="match status" value="1"/>
</dbReference>
<evidence type="ECO:0000313" key="4">
    <source>
        <dbReference type="Proteomes" id="UP001595685"/>
    </source>
</evidence>
<dbReference type="Gene3D" id="3.40.1350.10">
    <property type="match status" value="1"/>
</dbReference>
<gene>
    <name evidence="3" type="ORF">ACFOLH_12635</name>
</gene>
<reference evidence="4" key="1">
    <citation type="journal article" date="2019" name="Int. J. Syst. Evol. Microbiol.">
        <title>The Global Catalogue of Microorganisms (GCM) 10K type strain sequencing project: providing services to taxonomists for standard genome sequencing and annotation.</title>
        <authorList>
            <consortium name="The Broad Institute Genomics Platform"/>
            <consortium name="The Broad Institute Genome Sequencing Center for Infectious Disease"/>
            <person name="Wu L."/>
            <person name="Ma J."/>
        </authorList>
    </citation>
    <scope>NUCLEOTIDE SEQUENCE [LARGE SCALE GENOMIC DNA]</scope>
    <source>
        <strain evidence="4">NCAIM B.02333</strain>
    </source>
</reference>
<name>A0ABV7WHP3_9MICO</name>
<evidence type="ECO:0000259" key="1">
    <source>
        <dbReference type="Pfam" id="PF06250"/>
    </source>
</evidence>
<dbReference type="Pfam" id="PF06250">
    <property type="entry name" value="YhcG_C"/>
    <property type="match status" value="1"/>
</dbReference>
<feature type="domain" description="YhcG N-terminal" evidence="2">
    <location>
        <begin position="13"/>
        <end position="148"/>
    </location>
</feature>
<keyword evidence="4" id="KW-1185">Reference proteome</keyword>
<dbReference type="InterPro" id="IPR053148">
    <property type="entry name" value="PD-DEXK-like_domain"/>
</dbReference>
<dbReference type="Proteomes" id="UP001595685">
    <property type="component" value="Unassembled WGS sequence"/>
</dbReference>
<protein>
    <submittedName>
        <fullName evidence="3">YhcG family protein</fullName>
    </submittedName>
</protein>
<comment type="caution">
    <text evidence="3">The sequence shown here is derived from an EMBL/GenBank/DDBJ whole genome shotgun (WGS) entry which is preliminary data.</text>
</comment>
<organism evidence="3 4">
    <name type="scientific">Aquipuribacter hungaricus</name>
    <dbReference type="NCBI Taxonomy" id="545624"/>
    <lineage>
        <taxon>Bacteria</taxon>
        <taxon>Bacillati</taxon>
        <taxon>Actinomycetota</taxon>
        <taxon>Actinomycetes</taxon>
        <taxon>Micrococcales</taxon>
        <taxon>Intrasporangiaceae</taxon>
        <taxon>Aquipuribacter</taxon>
    </lineage>
</organism>
<dbReference type="InterPro" id="IPR011856">
    <property type="entry name" value="tRNA_endonuc-like_dom_sf"/>
</dbReference>
<dbReference type="PANTHER" id="PTHR30547">
    <property type="entry name" value="UNCHARACTERIZED PROTEIN YHCG-RELATED"/>
    <property type="match status" value="1"/>
</dbReference>
<evidence type="ECO:0000313" key="3">
    <source>
        <dbReference type="EMBL" id="MFC3689190.1"/>
    </source>
</evidence>
<feature type="domain" description="YhcG PDDEXK nuclease" evidence="1">
    <location>
        <begin position="169"/>
        <end position="310"/>
    </location>
</feature>